<comment type="caution">
    <text evidence="1">The sequence shown here is derived from an EMBL/GenBank/DDBJ whole genome shotgun (WGS) entry which is preliminary data.</text>
</comment>
<dbReference type="Pfam" id="PF19371">
    <property type="entry name" value="DUF5946"/>
    <property type="match status" value="1"/>
</dbReference>
<proteinExistence type="predicted"/>
<dbReference type="RefSeq" id="WP_136580588.1">
    <property type="nucleotide sequence ID" value="NZ_STFF01000013.1"/>
</dbReference>
<name>A0A4S8HFZ1_9BACT</name>
<gene>
    <name evidence="1" type="ORF">FAM09_28575</name>
</gene>
<evidence type="ECO:0000313" key="2">
    <source>
        <dbReference type="Proteomes" id="UP000306918"/>
    </source>
</evidence>
<reference evidence="1 2" key="1">
    <citation type="submission" date="2019-04" db="EMBL/GenBank/DDBJ databases">
        <title>Niastella caeni sp. nov., isolated from activated sludge.</title>
        <authorList>
            <person name="Sheng M."/>
        </authorList>
    </citation>
    <scope>NUCLEOTIDE SEQUENCE [LARGE SCALE GENOMIC DNA]</scope>
    <source>
        <strain evidence="1 2">HX-2-15</strain>
    </source>
</reference>
<evidence type="ECO:0000313" key="1">
    <source>
        <dbReference type="EMBL" id="THU31582.1"/>
    </source>
</evidence>
<accession>A0A4S8HFZ1</accession>
<dbReference type="InterPro" id="IPR045990">
    <property type="entry name" value="DUF5946"/>
</dbReference>
<dbReference type="AlphaFoldDB" id="A0A4S8HFZ1"/>
<dbReference type="EMBL" id="STFF01000013">
    <property type="protein sequence ID" value="THU31582.1"/>
    <property type="molecule type" value="Genomic_DNA"/>
</dbReference>
<dbReference type="OrthoDB" id="158614at2"/>
<keyword evidence="2" id="KW-1185">Reference proteome</keyword>
<organism evidence="1 2">
    <name type="scientific">Niastella caeni</name>
    <dbReference type="NCBI Taxonomy" id="2569763"/>
    <lineage>
        <taxon>Bacteria</taxon>
        <taxon>Pseudomonadati</taxon>
        <taxon>Bacteroidota</taxon>
        <taxon>Chitinophagia</taxon>
        <taxon>Chitinophagales</taxon>
        <taxon>Chitinophagaceae</taxon>
        <taxon>Niastella</taxon>
    </lineage>
</organism>
<dbReference type="Proteomes" id="UP000306918">
    <property type="component" value="Unassembled WGS sequence"/>
</dbReference>
<sequence length="127" mass="14275">MFYTLGHTGGIFIHQHIVDAFTAQNADRHAKPITGFFALAGLYLYLEKNYTGLEVRDAHLQMAKQTKAFPAITLPDDWGALTVCDVLAAPPGADRDEMIRQWCLAVWDAYADEHRMVITITKQLLNI</sequence>
<protein>
    <submittedName>
        <fullName evidence="1">Uncharacterized protein</fullName>
    </submittedName>
</protein>